<dbReference type="InterPro" id="IPR050516">
    <property type="entry name" value="Olfactory_GPCR"/>
</dbReference>
<dbReference type="Pfam" id="PF13853">
    <property type="entry name" value="7tm_4"/>
    <property type="match status" value="1"/>
</dbReference>
<evidence type="ECO:0000313" key="13">
    <source>
        <dbReference type="Proteomes" id="UP000515156"/>
    </source>
</evidence>
<feature type="transmembrane region" description="Helical" evidence="11">
    <location>
        <begin position="60"/>
        <end position="78"/>
    </location>
</feature>
<evidence type="ECO:0000256" key="3">
    <source>
        <dbReference type="ARBA" id="ARBA00022692"/>
    </source>
</evidence>
<feature type="transmembrane region" description="Helical" evidence="11">
    <location>
        <begin position="98"/>
        <end position="120"/>
    </location>
</feature>
<evidence type="ECO:0000256" key="1">
    <source>
        <dbReference type="ARBA" id="ARBA00004651"/>
    </source>
</evidence>
<accession>A0A6P7X871</accession>
<dbReference type="FunFam" id="1.20.1070.10:FF:000003">
    <property type="entry name" value="Olfactory receptor"/>
    <property type="match status" value="1"/>
</dbReference>
<evidence type="ECO:0000256" key="2">
    <source>
        <dbReference type="ARBA" id="ARBA00022475"/>
    </source>
</evidence>
<dbReference type="PROSITE" id="PS00237">
    <property type="entry name" value="G_PROTEIN_RECEP_F1_1"/>
    <property type="match status" value="1"/>
</dbReference>
<proteinExistence type="inferred from homology"/>
<evidence type="ECO:0000256" key="9">
    <source>
        <dbReference type="ARBA" id="ARBA00023224"/>
    </source>
</evidence>
<dbReference type="PROSITE" id="PS50262">
    <property type="entry name" value="G_PROTEIN_RECEP_F1_2"/>
    <property type="match status" value="1"/>
</dbReference>
<dbReference type="GO" id="GO:0004930">
    <property type="term" value="F:G protein-coupled receptor activity"/>
    <property type="evidence" value="ECO:0007669"/>
    <property type="project" value="UniProtKB-KW"/>
</dbReference>
<dbReference type="RefSeq" id="XP_030046374.1">
    <property type="nucleotide sequence ID" value="XM_030190514.1"/>
</dbReference>
<name>A0A6P7X871_9AMPH</name>
<evidence type="ECO:0000256" key="10">
    <source>
        <dbReference type="RuleBase" id="RU000688"/>
    </source>
</evidence>
<feature type="transmembrane region" description="Helical" evidence="11">
    <location>
        <begin position="238"/>
        <end position="261"/>
    </location>
</feature>
<organism evidence="13 14">
    <name type="scientific">Microcaecilia unicolor</name>
    <dbReference type="NCBI Taxonomy" id="1415580"/>
    <lineage>
        <taxon>Eukaryota</taxon>
        <taxon>Metazoa</taxon>
        <taxon>Chordata</taxon>
        <taxon>Craniata</taxon>
        <taxon>Vertebrata</taxon>
        <taxon>Euteleostomi</taxon>
        <taxon>Amphibia</taxon>
        <taxon>Gymnophiona</taxon>
        <taxon>Siphonopidae</taxon>
        <taxon>Microcaecilia</taxon>
    </lineage>
</organism>
<keyword evidence="3 10" id="KW-0812">Transmembrane</keyword>
<evidence type="ECO:0000259" key="12">
    <source>
        <dbReference type="PROSITE" id="PS50262"/>
    </source>
</evidence>
<dbReference type="AlphaFoldDB" id="A0A6P7X871"/>
<protein>
    <recommendedName>
        <fullName evidence="11">Olfactory receptor</fullName>
    </recommendedName>
</protein>
<comment type="subcellular location">
    <subcellularLocation>
        <location evidence="1 11">Cell membrane</location>
        <topology evidence="1 11">Multi-pass membrane protein</topology>
    </subcellularLocation>
</comment>
<dbReference type="GeneID" id="115460933"/>
<dbReference type="KEGG" id="muo:115460965"/>
<feature type="transmembrane region" description="Helical" evidence="11">
    <location>
        <begin position="202"/>
        <end position="226"/>
    </location>
</feature>
<evidence type="ECO:0000256" key="8">
    <source>
        <dbReference type="ARBA" id="ARBA00023170"/>
    </source>
</evidence>
<reference evidence="14 15" key="1">
    <citation type="submission" date="2025-04" db="UniProtKB">
        <authorList>
            <consortium name="RefSeq"/>
        </authorList>
    </citation>
    <scope>IDENTIFICATION</scope>
</reference>
<gene>
    <name evidence="14" type="primary">LOC115460933</name>
    <name evidence="15" type="synonym">LOC115460965</name>
</gene>
<dbReference type="PRINTS" id="PR00245">
    <property type="entry name" value="OLFACTORYR"/>
</dbReference>
<dbReference type="InterPro" id="IPR017452">
    <property type="entry name" value="GPCR_Rhodpsn_7TM"/>
</dbReference>
<dbReference type="GO" id="GO:0005886">
    <property type="term" value="C:plasma membrane"/>
    <property type="evidence" value="ECO:0007669"/>
    <property type="project" value="UniProtKB-SubCell"/>
</dbReference>
<dbReference type="PRINTS" id="PR00237">
    <property type="entry name" value="GPCRRHODOPSN"/>
</dbReference>
<keyword evidence="5 11" id="KW-1133">Transmembrane helix</keyword>
<dbReference type="PANTHER" id="PTHR26452">
    <property type="entry name" value="OLFACTORY RECEPTOR"/>
    <property type="match status" value="1"/>
</dbReference>
<dbReference type="KEGG" id="muo:115460933"/>
<dbReference type="OrthoDB" id="9615015at2759"/>
<dbReference type="Gene3D" id="1.20.1070.10">
    <property type="entry name" value="Rhodopsin 7-helix transmembrane proteins"/>
    <property type="match status" value="1"/>
</dbReference>
<evidence type="ECO:0000313" key="15">
    <source>
        <dbReference type="RefSeq" id="XP_030046376.1"/>
    </source>
</evidence>
<feature type="domain" description="G-protein coupled receptors family 1 profile" evidence="12">
    <location>
        <begin position="41"/>
        <end position="290"/>
    </location>
</feature>
<evidence type="ECO:0000256" key="4">
    <source>
        <dbReference type="ARBA" id="ARBA00022725"/>
    </source>
</evidence>
<dbReference type="RefSeq" id="XP_030046376.1">
    <property type="nucleotide sequence ID" value="XM_030190516.1"/>
</dbReference>
<keyword evidence="9 10" id="KW-0807">Transducer</keyword>
<dbReference type="InterPro" id="IPR000725">
    <property type="entry name" value="Olfact_rcpt"/>
</dbReference>
<evidence type="ECO:0000313" key="14">
    <source>
        <dbReference type="RefSeq" id="XP_030046374.1"/>
    </source>
</evidence>
<dbReference type="CDD" id="cd15230">
    <property type="entry name" value="7tmA_OR5-like"/>
    <property type="match status" value="1"/>
</dbReference>
<feature type="transmembrane region" description="Helical" evidence="11">
    <location>
        <begin position="140"/>
        <end position="158"/>
    </location>
</feature>
<keyword evidence="2 11" id="KW-1003">Cell membrane</keyword>
<keyword evidence="11" id="KW-0716">Sensory transduction</keyword>
<keyword evidence="6 10" id="KW-0297">G-protein coupled receptor</keyword>
<dbReference type="GO" id="GO:0004984">
    <property type="term" value="F:olfactory receptor activity"/>
    <property type="evidence" value="ECO:0007669"/>
    <property type="project" value="InterPro"/>
</dbReference>
<keyword evidence="13" id="KW-1185">Reference proteome</keyword>
<evidence type="ECO:0000256" key="6">
    <source>
        <dbReference type="ARBA" id="ARBA00023040"/>
    </source>
</evidence>
<evidence type="ECO:0000256" key="5">
    <source>
        <dbReference type="ARBA" id="ARBA00022989"/>
    </source>
</evidence>
<evidence type="ECO:0000256" key="11">
    <source>
        <dbReference type="RuleBase" id="RU363047"/>
    </source>
</evidence>
<evidence type="ECO:0000256" key="7">
    <source>
        <dbReference type="ARBA" id="ARBA00023136"/>
    </source>
</evidence>
<dbReference type="InterPro" id="IPR000276">
    <property type="entry name" value="GPCR_Rhodpsn"/>
</dbReference>
<dbReference type="Proteomes" id="UP000515156">
    <property type="component" value="Chromosome 1"/>
</dbReference>
<dbReference type="SUPFAM" id="SSF81321">
    <property type="entry name" value="Family A G protein-coupled receptor-like"/>
    <property type="match status" value="1"/>
</dbReference>
<comment type="similarity">
    <text evidence="10">Belongs to the G-protein coupled receptor 1 family.</text>
</comment>
<keyword evidence="7 11" id="KW-0472">Membrane</keyword>
<sequence>MADGNDTSLREFFLLGFTHAPHLQVILFVGFLLIYLVTLLGNFGIIWVIQSDPRLNTPMYFFLGNLAFVDLWYSSVTVPKMLVNFLSKNKSISYLGCATQMFFFVTLGCTECLLLAAMAYDRYVAICKPLYYTIIMTKTFCSQMVASSYLGGVIYSLMQTGSTFRLSFCASHEIDHFFCDIPTMLKLSCTNTYINDVILPTLVAIVTFIPVLIISLSYIYIIATILRIRSTEGRRKAFSTCASHFVCVILFYGTIIFKYVLPSSIYSLEQDRVVSVIYAQVIPMLNPLIYSFRNKEVKAAVSKMKGRNIFAKF</sequence>
<keyword evidence="4 11" id="KW-0552">Olfaction</keyword>
<keyword evidence="8 10" id="KW-0675">Receptor</keyword>
<feature type="transmembrane region" description="Helical" evidence="11">
    <location>
        <begin position="25"/>
        <end position="48"/>
    </location>
</feature>
<feature type="transmembrane region" description="Helical" evidence="11">
    <location>
        <begin position="273"/>
        <end position="292"/>
    </location>
</feature>